<dbReference type="Gene3D" id="3.40.640.10">
    <property type="entry name" value="Type I PLP-dependent aspartate aminotransferase-like (Major domain)"/>
    <property type="match status" value="1"/>
</dbReference>
<reference evidence="9 10" key="1">
    <citation type="submission" date="2015-11" db="EMBL/GenBank/DDBJ databases">
        <authorList>
            <person name="Sahl J."/>
            <person name="Wagner D."/>
            <person name="Keim P."/>
        </authorList>
    </citation>
    <scope>NUCLEOTIDE SEQUENCE [LARGE SCALE GENOMIC DNA]</scope>
    <source>
        <strain evidence="9 10">BDU18</strain>
    </source>
</reference>
<dbReference type="Gene3D" id="3.90.1150.10">
    <property type="entry name" value="Aspartate Aminotransferase, domain 1"/>
    <property type="match status" value="1"/>
</dbReference>
<dbReference type="SUPFAM" id="SSF53383">
    <property type="entry name" value="PLP-dependent transferases"/>
    <property type="match status" value="1"/>
</dbReference>
<comment type="catalytic activity">
    <reaction evidence="6 7">
        <text>(2-aminoethyl)phosphonate + pyruvate = phosphonoacetaldehyde + L-alanine</text>
        <dbReference type="Rhea" id="RHEA:17021"/>
        <dbReference type="ChEBI" id="CHEBI:15361"/>
        <dbReference type="ChEBI" id="CHEBI:57418"/>
        <dbReference type="ChEBI" id="CHEBI:57972"/>
        <dbReference type="ChEBI" id="CHEBI:58383"/>
        <dbReference type="EC" id="2.6.1.37"/>
    </reaction>
</comment>
<dbReference type="PIRSF" id="PIRSF000524">
    <property type="entry name" value="SPT"/>
    <property type="match status" value="1"/>
</dbReference>
<dbReference type="HAMAP" id="MF_01376">
    <property type="entry name" value="PhnW_aminotrans_5"/>
    <property type="match status" value="1"/>
</dbReference>
<evidence type="ECO:0000256" key="1">
    <source>
        <dbReference type="ARBA" id="ARBA00001933"/>
    </source>
</evidence>
<dbReference type="InterPro" id="IPR015421">
    <property type="entry name" value="PyrdxlP-dep_Trfase_major"/>
</dbReference>
<evidence type="ECO:0000259" key="8">
    <source>
        <dbReference type="Pfam" id="PF00266"/>
    </source>
</evidence>
<dbReference type="NCBIfam" id="NF010006">
    <property type="entry name" value="PRK13479.1"/>
    <property type="match status" value="1"/>
</dbReference>
<dbReference type="EC" id="2.6.1.37" evidence="7"/>
<keyword evidence="5 7" id="KW-0670">Pyruvate</keyword>
<comment type="subunit">
    <text evidence="7">Homodimer.</text>
</comment>
<name>A0ABR5TAN5_9BURK</name>
<evidence type="ECO:0000256" key="4">
    <source>
        <dbReference type="ARBA" id="ARBA00022898"/>
    </source>
</evidence>
<dbReference type="InterPro" id="IPR024169">
    <property type="entry name" value="SP_NH2Trfase/AEP_transaminase"/>
</dbReference>
<dbReference type="EMBL" id="LNJQ01000001">
    <property type="protein sequence ID" value="KWZ42066.1"/>
    <property type="molecule type" value="Genomic_DNA"/>
</dbReference>
<evidence type="ECO:0000256" key="5">
    <source>
        <dbReference type="ARBA" id="ARBA00023317"/>
    </source>
</evidence>
<dbReference type="Pfam" id="PF00266">
    <property type="entry name" value="Aminotran_5"/>
    <property type="match status" value="1"/>
</dbReference>
<organism evidence="9 10">
    <name type="scientific">Burkholderia savannae</name>
    <dbReference type="NCBI Taxonomy" id="1637837"/>
    <lineage>
        <taxon>Bacteria</taxon>
        <taxon>Pseudomonadati</taxon>
        <taxon>Pseudomonadota</taxon>
        <taxon>Betaproteobacteria</taxon>
        <taxon>Burkholderiales</taxon>
        <taxon>Burkholderiaceae</taxon>
        <taxon>Burkholderia</taxon>
        <taxon>pseudomallei group</taxon>
    </lineage>
</organism>
<dbReference type="NCBIfam" id="TIGR03301">
    <property type="entry name" value="PhnW-AepZ"/>
    <property type="match status" value="1"/>
</dbReference>
<comment type="cofactor">
    <cofactor evidence="1 7">
        <name>pyridoxal 5'-phosphate</name>
        <dbReference type="ChEBI" id="CHEBI:597326"/>
    </cofactor>
</comment>
<evidence type="ECO:0000313" key="9">
    <source>
        <dbReference type="EMBL" id="KWZ42066.1"/>
    </source>
</evidence>
<keyword evidence="2 7" id="KW-0032">Aminotransferase</keyword>
<keyword evidence="4 7" id="KW-0663">Pyridoxal phosphate</keyword>
<dbReference type="InterPro" id="IPR000192">
    <property type="entry name" value="Aminotrans_V_dom"/>
</dbReference>
<keyword evidence="10" id="KW-1185">Reference proteome</keyword>
<evidence type="ECO:0000256" key="2">
    <source>
        <dbReference type="ARBA" id="ARBA00022576"/>
    </source>
</evidence>
<comment type="similarity">
    <text evidence="7">Belongs to the class-V pyridoxal-phosphate-dependent aminotransferase family. PhnW subfamily.</text>
</comment>
<gene>
    <name evidence="7" type="primary">phnW</name>
    <name evidence="9" type="ORF">WS72_03675</name>
</gene>
<dbReference type="PANTHER" id="PTHR42778">
    <property type="entry name" value="2-AMINOETHYLPHOSPHONATE--PYRUVATE TRANSAMINASE"/>
    <property type="match status" value="1"/>
</dbReference>
<dbReference type="Proteomes" id="UP000070255">
    <property type="component" value="Unassembled WGS sequence"/>
</dbReference>
<keyword evidence="3 7" id="KW-0808">Transferase</keyword>
<protein>
    <recommendedName>
        <fullName evidence="7">2-aminoethylphosphonate--pyruvate transaminase</fullName>
        <ecNumber evidence="7">2.6.1.37</ecNumber>
    </recommendedName>
    <alternativeName>
        <fullName evidence="7">2-aminoethylphosphonate aminotransferase</fullName>
    </alternativeName>
    <alternativeName>
        <fullName evidence="7">AEP transaminase</fullName>
        <shortName evidence="7">AEPT</shortName>
    </alternativeName>
</protein>
<sequence>MNDAAGGPPRAHAARHRLFTPGPLTTSDAVRAAAAIDLGSRSPPAAALTARLRAKIARIAGCGGGYSAVPLQGSGTFAVEAMLCSLLADDDHVLIVENGAYSERMTQICRIHGIRHDVLACDHAARFDLSRVERALDASPHVTHVAAVHFETALGVLNDVAGLVALAARHGRRVLLDAISTFGAYPLDFAGRTLAALALSSNKCLHGLPGLGFVIADEPALARRPRPRTLSLDLLAQHRALESNAQWRFTPPVQIMLALDRAIDEYDAAGGQPARLASYRRRAQRLVDGLARVGVVPVIDAAHRAPIITTFATPPHVRGRIAALEQYLFERGLEIYPTKHSNPDSFRVGVIGELDDADIDELVLRMSEFIAPFAPSAAQPRRARRAGARTPPPA</sequence>
<evidence type="ECO:0000256" key="7">
    <source>
        <dbReference type="HAMAP-Rule" id="MF_01376"/>
    </source>
</evidence>
<dbReference type="InterPro" id="IPR015422">
    <property type="entry name" value="PyrdxlP-dep_Trfase_small"/>
</dbReference>
<evidence type="ECO:0000256" key="6">
    <source>
        <dbReference type="ARBA" id="ARBA00049460"/>
    </source>
</evidence>
<comment type="function">
    <text evidence="7">Involved in phosphonate degradation.</text>
</comment>
<evidence type="ECO:0000313" key="10">
    <source>
        <dbReference type="Proteomes" id="UP000070255"/>
    </source>
</evidence>
<feature type="domain" description="Aminotransferase class V" evidence="8">
    <location>
        <begin position="45"/>
        <end position="316"/>
    </location>
</feature>
<dbReference type="InterPro" id="IPR015424">
    <property type="entry name" value="PyrdxlP-dep_Trfase"/>
</dbReference>
<dbReference type="InterPro" id="IPR012703">
    <property type="entry name" value="NH2EtPonate_pyrv_transaminase"/>
</dbReference>
<feature type="modified residue" description="N6-(pyridoxal phosphate)lysine" evidence="7">
    <location>
        <position position="203"/>
    </location>
</feature>
<proteinExistence type="inferred from homology"/>
<dbReference type="GO" id="GO:0008483">
    <property type="term" value="F:transaminase activity"/>
    <property type="evidence" value="ECO:0007669"/>
    <property type="project" value="UniProtKB-KW"/>
</dbReference>
<comment type="caution">
    <text evidence="9">The sequence shown here is derived from an EMBL/GenBank/DDBJ whole genome shotgun (WGS) entry which is preliminary data.</text>
</comment>
<evidence type="ECO:0000256" key="3">
    <source>
        <dbReference type="ARBA" id="ARBA00022679"/>
    </source>
</evidence>
<accession>A0ABR5TAN5</accession>
<dbReference type="RefSeq" id="WP_038753305.1">
    <property type="nucleotide sequence ID" value="NZ_LNJQ01000001.1"/>
</dbReference>
<dbReference type="PANTHER" id="PTHR42778:SF1">
    <property type="entry name" value="2-AMINOETHYLPHOSPHONATE--PYRUVATE TRANSAMINASE"/>
    <property type="match status" value="1"/>
</dbReference>